<dbReference type="EMBL" id="CAJVQC010031703">
    <property type="protein sequence ID" value="CAG8749210.1"/>
    <property type="molecule type" value="Genomic_DNA"/>
</dbReference>
<comment type="caution">
    <text evidence="1">The sequence shown here is derived from an EMBL/GenBank/DDBJ whole genome shotgun (WGS) entry which is preliminary data.</text>
</comment>
<organism evidence="1 2">
    <name type="scientific">Racocetra persica</name>
    <dbReference type="NCBI Taxonomy" id="160502"/>
    <lineage>
        <taxon>Eukaryota</taxon>
        <taxon>Fungi</taxon>
        <taxon>Fungi incertae sedis</taxon>
        <taxon>Mucoromycota</taxon>
        <taxon>Glomeromycotina</taxon>
        <taxon>Glomeromycetes</taxon>
        <taxon>Diversisporales</taxon>
        <taxon>Gigasporaceae</taxon>
        <taxon>Racocetra</taxon>
    </lineage>
</organism>
<reference evidence="1" key="1">
    <citation type="submission" date="2021-06" db="EMBL/GenBank/DDBJ databases">
        <authorList>
            <person name="Kallberg Y."/>
            <person name="Tangrot J."/>
            <person name="Rosling A."/>
        </authorList>
    </citation>
    <scope>NUCLEOTIDE SEQUENCE</scope>
    <source>
        <strain evidence="1">MA461A</strain>
    </source>
</reference>
<sequence>MSQKRDKTQVILNILNHIGQNDRSLLDTSIITSVIEKNDNSLCECPYRVPDEKIYFLNESGANYGELGELHASSTAPLPWRLHHAIHERKFDIRNVPTENVFIHDAGHYIKPQQMELFLAHNPLVQRVIMTVMFPIELFDHPESLSAVPNLYTLTHPRPGYFKYTPEDKDGDSYIQNYQDSKYWIENFAYDGPQQIFYITPLNRLYAQHMLLITKERYEQEPVRSFMIPELCPIPSIYDLDAAKLNPRFIHRSLLREVVDYCFGNIKCGGDDLTGTMRALKKRFDTLVNPNVQQHIVHIIDRFIRHYDPEPDMFHALPDSIGEWVTGKIFGSFYNKYVTPMSDAHRLFVQKYLEVPPYTITIINDQQHIERPLRPINYYNGAHLTLLPNLFPEFRLKLLVDHARDLSHSSKRAFLEENAPLINDICGELFHRAGLARPALMVDFEVNIYYLLFDDNEYTSDLIEFIPLPIRTQRRLRDLLQLPAFRS</sequence>
<proteinExistence type="predicted"/>
<evidence type="ECO:0000313" key="2">
    <source>
        <dbReference type="Proteomes" id="UP000789920"/>
    </source>
</evidence>
<accession>A0ACA9QHW1</accession>
<evidence type="ECO:0000313" key="1">
    <source>
        <dbReference type="EMBL" id="CAG8749210.1"/>
    </source>
</evidence>
<keyword evidence="2" id="KW-1185">Reference proteome</keyword>
<protein>
    <submittedName>
        <fullName evidence="1">28938_t:CDS:1</fullName>
    </submittedName>
</protein>
<dbReference type="Proteomes" id="UP000789920">
    <property type="component" value="Unassembled WGS sequence"/>
</dbReference>
<name>A0ACA9QHW1_9GLOM</name>
<gene>
    <name evidence="1" type="ORF">RPERSI_LOCUS13997</name>
</gene>